<keyword evidence="1" id="KW-1133">Transmembrane helix</keyword>
<keyword evidence="1" id="KW-0812">Transmembrane</keyword>
<reference evidence="2 3" key="1">
    <citation type="submission" date="2016-05" db="EMBL/GenBank/DDBJ databases">
        <title>Draft Genome Sequence of Algibacter sp. Strain SK-16 Isolated from the Surface Water of Aburatsubo Inlet.</title>
        <authorList>
            <person name="Wong S.-K."/>
            <person name="Yoshizawa S."/>
            <person name="Nakajima Y."/>
            <person name="Ogura Y."/>
            <person name="Tetsuya H."/>
            <person name="Hamasaki K."/>
        </authorList>
    </citation>
    <scope>NUCLEOTIDE SEQUENCE [LARGE SCALE GENOMIC DNA]</scope>
    <source>
        <strain evidence="2 3">SK-16</strain>
    </source>
</reference>
<evidence type="ECO:0000256" key="1">
    <source>
        <dbReference type="SAM" id="Phobius"/>
    </source>
</evidence>
<dbReference type="EMBL" id="MDJD01000054">
    <property type="protein sequence ID" value="OEJ98631.1"/>
    <property type="molecule type" value="Genomic_DNA"/>
</dbReference>
<protein>
    <submittedName>
        <fullName evidence="2">Uncharacterized protein</fullName>
    </submittedName>
</protein>
<dbReference type="OrthoDB" id="1121830at2"/>
<keyword evidence="3" id="KW-1185">Reference proteome</keyword>
<evidence type="ECO:0000313" key="2">
    <source>
        <dbReference type="EMBL" id="OEJ98631.1"/>
    </source>
</evidence>
<sequence>MQRASADVGFMFIAYNLKRIWNIMKTKKQTLFRAINIGMLSVLDFLGVLALYSSLYQKKQIAM</sequence>
<keyword evidence="1" id="KW-0472">Membrane</keyword>
<comment type="caution">
    <text evidence="2">The sequence shown here is derived from an EMBL/GenBank/DDBJ whole genome shotgun (WGS) entry which is preliminary data.</text>
</comment>
<feature type="transmembrane region" description="Helical" evidence="1">
    <location>
        <begin position="34"/>
        <end position="55"/>
    </location>
</feature>
<accession>A0A1E5SHP2</accession>
<dbReference type="RefSeq" id="WP_069831317.1">
    <property type="nucleotide sequence ID" value="NZ_MDJD01000054.1"/>
</dbReference>
<proteinExistence type="predicted"/>
<dbReference type="AlphaFoldDB" id="A0A1E5SHP2"/>
<evidence type="ECO:0000313" key="3">
    <source>
        <dbReference type="Proteomes" id="UP000095713"/>
    </source>
</evidence>
<name>A0A1E5SHP2_9FLAO</name>
<organism evidence="2 3">
    <name type="scientific">Flavivirga aquatica</name>
    <dbReference type="NCBI Taxonomy" id="1849968"/>
    <lineage>
        <taxon>Bacteria</taxon>
        <taxon>Pseudomonadati</taxon>
        <taxon>Bacteroidota</taxon>
        <taxon>Flavobacteriia</taxon>
        <taxon>Flavobacteriales</taxon>
        <taxon>Flavobacteriaceae</taxon>
        <taxon>Flavivirga</taxon>
    </lineage>
</organism>
<dbReference type="Proteomes" id="UP000095713">
    <property type="component" value="Unassembled WGS sequence"/>
</dbReference>
<gene>
    <name evidence="2" type="ORF">A8C32_05380</name>
</gene>